<evidence type="ECO:0000256" key="6">
    <source>
        <dbReference type="SAM" id="Phobius"/>
    </source>
</evidence>
<feature type="transmembrane region" description="Helical" evidence="6">
    <location>
        <begin position="25"/>
        <end position="45"/>
    </location>
</feature>
<evidence type="ECO:0000256" key="5">
    <source>
        <dbReference type="SAM" id="MobiDB-lite"/>
    </source>
</evidence>
<evidence type="ECO:0000256" key="3">
    <source>
        <dbReference type="ARBA" id="ARBA00022989"/>
    </source>
</evidence>
<comment type="caution">
    <text evidence="7">The sequence shown here is derived from an EMBL/GenBank/DDBJ whole genome shotgun (WGS) entry which is preliminary data.</text>
</comment>
<feature type="transmembrane region" description="Helical" evidence="6">
    <location>
        <begin position="54"/>
        <end position="72"/>
    </location>
</feature>
<dbReference type="Proteomes" id="UP000604046">
    <property type="component" value="Unassembled WGS sequence"/>
</dbReference>
<dbReference type="PANTHER" id="PTHR11132">
    <property type="entry name" value="SOLUTE CARRIER FAMILY 35"/>
    <property type="match status" value="1"/>
</dbReference>
<keyword evidence="8" id="KW-1185">Reference proteome</keyword>
<sequence length="409" mass="44574">MVPVQPHSHNTFATAVDVDIATPEIIVSVYLLLYVPLAMAWAYFVHYGYQEKHYLILVPFTLCAFTVGLDLVNQSLSTLTAAPMALTTIQAGLMFAITAVWTLGCHIYGSFTGRVAARQDEGSSRVPSELSLYPLSCGSLVYPLLRWMPAALWFVAYQLINHEVSLYCSLSERTVFLNLCPLCAVFIEPLVLPSSVSRGFSVSFSSKMALITMASGALLFSLQYPDFSANGARAAGLLVAIVLPYRLLQRMLLAECREAPASLLCAVDGLLLMLPAGVLTTLDERFFLEAWNVWLRNPSIMLMLALSVFAFVGNHMAVLYLLKATSATSTLVFSNLSNFVVVFEGIVFFSDPVLQAPLVMAGIIFSLFGGVWYAVDQQESRKSPQEPAKQRQGSDGHLGGPEADVANGT</sequence>
<feature type="transmembrane region" description="Helical" evidence="6">
    <location>
        <begin position="175"/>
        <end position="196"/>
    </location>
</feature>
<feature type="region of interest" description="Disordered" evidence="5">
    <location>
        <begin position="379"/>
        <end position="409"/>
    </location>
</feature>
<gene>
    <name evidence="7" type="primary">NCL1</name>
    <name evidence="7" type="ORF">SNAT2548_LOCUS8115</name>
</gene>
<name>A0A812KB12_9DINO</name>
<accession>A0A812KB12</accession>
<dbReference type="EMBL" id="CAJNDS010000591">
    <property type="protein sequence ID" value="CAE7221042.1"/>
    <property type="molecule type" value="Genomic_DNA"/>
</dbReference>
<protein>
    <submittedName>
        <fullName evidence="7">NCL1 protein</fullName>
    </submittedName>
</protein>
<dbReference type="InterPro" id="IPR050186">
    <property type="entry name" value="TPT_transporter"/>
</dbReference>
<organism evidence="7 8">
    <name type="scientific">Symbiodinium natans</name>
    <dbReference type="NCBI Taxonomy" id="878477"/>
    <lineage>
        <taxon>Eukaryota</taxon>
        <taxon>Sar</taxon>
        <taxon>Alveolata</taxon>
        <taxon>Dinophyceae</taxon>
        <taxon>Suessiales</taxon>
        <taxon>Symbiodiniaceae</taxon>
        <taxon>Symbiodinium</taxon>
    </lineage>
</organism>
<feature type="transmembrane region" description="Helical" evidence="6">
    <location>
        <begin position="260"/>
        <end position="280"/>
    </location>
</feature>
<proteinExistence type="predicted"/>
<dbReference type="AlphaFoldDB" id="A0A812KB12"/>
<feature type="transmembrane region" description="Helical" evidence="6">
    <location>
        <begin position="300"/>
        <end position="322"/>
    </location>
</feature>
<evidence type="ECO:0000256" key="1">
    <source>
        <dbReference type="ARBA" id="ARBA00004141"/>
    </source>
</evidence>
<keyword evidence="4 6" id="KW-0472">Membrane</keyword>
<keyword evidence="3 6" id="KW-1133">Transmembrane helix</keyword>
<keyword evidence="2 6" id="KW-0812">Transmembrane</keyword>
<evidence type="ECO:0000313" key="8">
    <source>
        <dbReference type="Proteomes" id="UP000604046"/>
    </source>
</evidence>
<reference evidence="7" key="1">
    <citation type="submission" date="2021-02" db="EMBL/GenBank/DDBJ databases">
        <authorList>
            <person name="Dougan E. K."/>
            <person name="Rhodes N."/>
            <person name="Thang M."/>
            <person name="Chan C."/>
        </authorList>
    </citation>
    <scope>NUCLEOTIDE SEQUENCE</scope>
</reference>
<dbReference type="GO" id="GO:0016020">
    <property type="term" value="C:membrane"/>
    <property type="evidence" value="ECO:0007669"/>
    <property type="project" value="UniProtKB-SubCell"/>
</dbReference>
<feature type="compositionally biased region" description="Basic and acidic residues" evidence="5">
    <location>
        <begin position="379"/>
        <end position="394"/>
    </location>
</feature>
<dbReference type="OrthoDB" id="419827at2759"/>
<feature type="transmembrane region" description="Helical" evidence="6">
    <location>
        <begin position="231"/>
        <end position="248"/>
    </location>
</feature>
<evidence type="ECO:0000313" key="7">
    <source>
        <dbReference type="EMBL" id="CAE7221042.1"/>
    </source>
</evidence>
<feature type="transmembrane region" description="Helical" evidence="6">
    <location>
        <begin position="92"/>
        <end position="111"/>
    </location>
</feature>
<evidence type="ECO:0000256" key="2">
    <source>
        <dbReference type="ARBA" id="ARBA00022692"/>
    </source>
</evidence>
<feature type="transmembrane region" description="Helical" evidence="6">
    <location>
        <begin position="356"/>
        <end position="375"/>
    </location>
</feature>
<feature type="transmembrane region" description="Helical" evidence="6">
    <location>
        <begin position="329"/>
        <end position="350"/>
    </location>
</feature>
<evidence type="ECO:0000256" key="4">
    <source>
        <dbReference type="ARBA" id="ARBA00023136"/>
    </source>
</evidence>
<comment type="subcellular location">
    <subcellularLocation>
        <location evidence="1">Membrane</location>
        <topology evidence="1">Multi-pass membrane protein</topology>
    </subcellularLocation>
</comment>